<dbReference type="OMA" id="QLRYIRI"/>
<dbReference type="AlphaFoldDB" id="A0A0L0HFJ6"/>
<dbReference type="Proteomes" id="UP000053201">
    <property type="component" value="Unassembled WGS sequence"/>
</dbReference>
<dbReference type="PANTHER" id="PTHR46761:SF2">
    <property type="entry name" value="RAN GTPASE-ACTIVATING PROTEIN 1"/>
    <property type="match status" value="1"/>
</dbReference>
<dbReference type="InterPro" id="IPR001611">
    <property type="entry name" value="Leu-rich_rpt"/>
</dbReference>
<dbReference type="Pfam" id="PF13516">
    <property type="entry name" value="LRR_6"/>
    <property type="match status" value="3"/>
</dbReference>
<gene>
    <name evidence="2" type="ORF">SPPG_04582</name>
</gene>
<dbReference type="Gene3D" id="3.80.10.10">
    <property type="entry name" value="Ribonuclease Inhibitor"/>
    <property type="match status" value="2"/>
</dbReference>
<dbReference type="EMBL" id="KQ257456">
    <property type="protein sequence ID" value="KND00251.1"/>
    <property type="molecule type" value="Genomic_DNA"/>
</dbReference>
<accession>A0A0L0HFJ6</accession>
<protein>
    <submittedName>
        <fullName evidence="2">Uncharacterized protein</fullName>
    </submittedName>
</protein>
<dbReference type="SUPFAM" id="SSF52047">
    <property type="entry name" value="RNI-like"/>
    <property type="match status" value="1"/>
</dbReference>
<name>A0A0L0HFJ6_SPIPD</name>
<dbReference type="InParanoid" id="A0A0L0HFJ6"/>
<feature type="compositionally biased region" description="Basic residues" evidence="1">
    <location>
        <begin position="1"/>
        <end position="15"/>
    </location>
</feature>
<dbReference type="GeneID" id="27688024"/>
<organism evidence="2 3">
    <name type="scientific">Spizellomyces punctatus (strain DAOM BR117)</name>
    <dbReference type="NCBI Taxonomy" id="645134"/>
    <lineage>
        <taxon>Eukaryota</taxon>
        <taxon>Fungi</taxon>
        <taxon>Fungi incertae sedis</taxon>
        <taxon>Chytridiomycota</taxon>
        <taxon>Chytridiomycota incertae sedis</taxon>
        <taxon>Chytridiomycetes</taxon>
        <taxon>Spizellomycetales</taxon>
        <taxon>Spizellomycetaceae</taxon>
        <taxon>Spizellomyces</taxon>
    </lineage>
</organism>
<dbReference type="VEuPathDB" id="FungiDB:SPPG_04582"/>
<proteinExistence type="predicted"/>
<feature type="region of interest" description="Disordered" evidence="1">
    <location>
        <begin position="1"/>
        <end position="21"/>
    </location>
</feature>
<dbReference type="STRING" id="645134.A0A0L0HFJ6"/>
<dbReference type="RefSeq" id="XP_016608290.1">
    <property type="nucleotide sequence ID" value="XM_016752819.1"/>
</dbReference>
<dbReference type="InterPro" id="IPR045203">
    <property type="entry name" value="RanGAP1/2"/>
</dbReference>
<sequence length="364" mass="39576">MPPKKAGKGAPAKKKKEAEQEAVNQIKAAQLKQLKAEYASKCKHFVTEPMPALVKRIDQELKRSDGYEDIDKIILNSMSLSPNDVYSITTTFHSYAALGGIYIWRASVETKGLEALADFLTSHPTVSVLHLMDCQITPQMARPLRSICHLSTGLKTLVLDHNPLGAEGVGMICAGIRENKASALVRLSFRYCEAGSAAAESLGTALNGCLQELQFDGNFLGDSGLIPLTKYLRRNSTLTILHIAANQISNSPLIPIPVNSSFPALNHQNQPTPLSTFCAMMGTENTTITLLDLRGNHIGSQGAEHVLEMLKSRKSLFTAKQAEPLLAMVSERMSEAMFDNIWDLNDAMAISGKKGGKGKKGKKK</sequence>
<dbReference type="SMART" id="SM00368">
    <property type="entry name" value="LRR_RI"/>
    <property type="match status" value="3"/>
</dbReference>
<dbReference type="OrthoDB" id="120976at2759"/>
<dbReference type="eggNOG" id="KOG4308">
    <property type="taxonomic scope" value="Eukaryota"/>
</dbReference>
<evidence type="ECO:0000313" key="3">
    <source>
        <dbReference type="Proteomes" id="UP000053201"/>
    </source>
</evidence>
<dbReference type="GO" id="GO:0005096">
    <property type="term" value="F:GTPase activator activity"/>
    <property type="evidence" value="ECO:0007669"/>
    <property type="project" value="InterPro"/>
</dbReference>
<evidence type="ECO:0000313" key="2">
    <source>
        <dbReference type="EMBL" id="KND00251.1"/>
    </source>
</evidence>
<reference evidence="2 3" key="1">
    <citation type="submission" date="2009-08" db="EMBL/GenBank/DDBJ databases">
        <title>The Genome Sequence of Spizellomyces punctatus strain DAOM BR117.</title>
        <authorList>
            <consortium name="The Broad Institute Genome Sequencing Platform"/>
            <person name="Russ C."/>
            <person name="Cuomo C."/>
            <person name="Shea T."/>
            <person name="Young S.K."/>
            <person name="Zeng Q."/>
            <person name="Koehrsen M."/>
            <person name="Haas B."/>
            <person name="Borodovsky M."/>
            <person name="Guigo R."/>
            <person name="Alvarado L."/>
            <person name="Berlin A."/>
            <person name="Bochicchio J."/>
            <person name="Borenstein D."/>
            <person name="Chapman S."/>
            <person name="Chen Z."/>
            <person name="Engels R."/>
            <person name="Freedman E."/>
            <person name="Gellesch M."/>
            <person name="Goldberg J."/>
            <person name="Griggs A."/>
            <person name="Gujja S."/>
            <person name="Heiman D."/>
            <person name="Hepburn T."/>
            <person name="Howarth C."/>
            <person name="Jen D."/>
            <person name="Larson L."/>
            <person name="Lewis B."/>
            <person name="Mehta T."/>
            <person name="Park D."/>
            <person name="Pearson M."/>
            <person name="Roberts A."/>
            <person name="Saif S."/>
            <person name="Shenoy N."/>
            <person name="Sisk P."/>
            <person name="Stolte C."/>
            <person name="Sykes S."/>
            <person name="Thomson T."/>
            <person name="Walk T."/>
            <person name="White J."/>
            <person name="Yandava C."/>
            <person name="Burger G."/>
            <person name="Gray M.W."/>
            <person name="Holland P.W.H."/>
            <person name="King N."/>
            <person name="Lang F.B.F."/>
            <person name="Roger A.J."/>
            <person name="Ruiz-Trillo I."/>
            <person name="Lander E."/>
            <person name="Nusbaum C."/>
        </authorList>
    </citation>
    <scope>NUCLEOTIDE SEQUENCE [LARGE SCALE GENOMIC DNA]</scope>
    <source>
        <strain evidence="2 3">DAOM BR117</strain>
    </source>
</reference>
<evidence type="ECO:0000256" key="1">
    <source>
        <dbReference type="SAM" id="MobiDB-lite"/>
    </source>
</evidence>
<keyword evidence="3" id="KW-1185">Reference proteome</keyword>
<dbReference type="InterPro" id="IPR032675">
    <property type="entry name" value="LRR_dom_sf"/>
</dbReference>
<dbReference type="PANTHER" id="PTHR46761">
    <property type="entry name" value="RAN GTPASE-ACTIVATING PROTEIN 1"/>
    <property type="match status" value="1"/>
</dbReference>